<dbReference type="Pfam" id="PF17479">
    <property type="entry name" value="DUF3048_C"/>
    <property type="match status" value="1"/>
</dbReference>
<reference evidence="3 4" key="1">
    <citation type="submission" date="2016-10" db="EMBL/GenBank/DDBJ databases">
        <authorList>
            <person name="de Groot N.N."/>
        </authorList>
    </citation>
    <scope>NUCLEOTIDE SEQUENCE [LARGE SCALE GENOMIC DNA]</scope>
    <source>
        <strain evidence="3 4">DSM 23310</strain>
    </source>
</reference>
<dbReference type="InterPro" id="IPR023158">
    <property type="entry name" value="YerB-like_sf"/>
</dbReference>
<dbReference type="Pfam" id="PF11258">
    <property type="entry name" value="DUF3048"/>
    <property type="match status" value="1"/>
</dbReference>
<dbReference type="PROSITE" id="PS51257">
    <property type="entry name" value="PROKAR_LIPOPROTEIN"/>
    <property type="match status" value="1"/>
</dbReference>
<evidence type="ECO:0000259" key="1">
    <source>
        <dbReference type="Pfam" id="PF11258"/>
    </source>
</evidence>
<dbReference type="EMBL" id="FNNG01000002">
    <property type="protein sequence ID" value="SDW37822.1"/>
    <property type="molecule type" value="Genomic_DNA"/>
</dbReference>
<feature type="domain" description="DUF3048" evidence="2">
    <location>
        <begin position="228"/>
        <end position="339"/>
    </location>
</feature>
<name>A0A1H2T1W0_9FIRM</name>
<dbReference type="SUPFAM" id="SSF159774">
    <property type="entry name" value="YerB-like"/>
    <property type="match status" value="1"/>
</dbReference>
<evidence type="ECO:0000313" key="3">
    <source>
        <dbReference type="EMBL" id="SDW37822.1"/>
    </source>
</evidence>
<dbReference type="RefSeq" id="WP_093750749.1">
    <property type="nucleotide sequence ID" value="NZ_FNNG01000002.1"/>
</dbReference>
<evidence type="ECO:0000313" key="4">
    <source>
        <dbReference type="Proteomes" id="UP000198828"/>
    </source>
</evidence>
<evidence type="ECO:0000259" key="2">
    <source>
        <dbReference type="Pfam" id="PF17479"/>
    </source>
</evidence>
<sequence length="351" mass="40431">MKGRTKYFLLTILIVILLTSCKKEDVKDIEDEIIQEEDEQIEEVIVEEKNEKEGEPSPLSGIYAPEEKVSRRPVAVMYDNHPSARWQAGLSKAEVIYEFMVEAPYTRYMALFLINDPESIGPIRSSRPYFVSTLLEYDPVYVRVGGSPEAKRDIKNYKIADIDGLSSSNRVLWKNKKVGKKAPHNTYTSMEAIRKTQLERGYRETGNYEGFKFNEEDVNLIGFAAEKVQINYFKNNTTLYRYNPDEKVYYREKDGKPHVDEWDNVPIVAKNIIIQEAKTRVIDNEGRLSIDIVGEGKGKYITNGKGMDIKWVKKTREGKTYFYDVTGNEIILNPGVTWIQVVDVNPDLIIE</sequence>
<dbReference type="AlphaFoldDB" id="A0A1H2T1W0"/>
<feature type="domain" description="DUF3048" evidence="1">
    <location>
        <begin position="59"/>
        <end position="202"/>
    </location>
</feature>
<dbReference type="OrthoDB" id="9779102at2"/>
<evidence type="ECO:0008006" key="5">
    <source>
        <dbReference type="Google" id="ProtNLM"/>
    </source>
</evidence>
<dbReference type="InterPro" id="IPR035328">
    <property type="entry name" value="DUF3048_C"/>
</dbReference>
<protein>
    <recommendedName>
        <fullName evidence="5">DUF3048 domain-containing protein</fullName>
    </recommendedName>
</protein>
<dbReference type="Gene3D" id="3.50.90.10">
    <property type="entry name" value="YerB-like"/>
    <property type="match status" value="1"/>
</dbReference>
<dbReference type="InterPro" id="IPR021416">
    <property type="entry name" value="DUF3048_N"/>
</dbReference>
<accession>A0A1H2T1W0</accession>
<gene>
    <name evidence="3" type="ORF">SAMN05660923_00610</name>
</gene>
<keyword evidence="4" id="KW-1185">Reference proteome</keyword>
<organism evidence="3 4">
    <name type="scientific">Tepidimicrobium xylanilyticum</name>
    <dbReference type="NCBI Taxonomy" id="1123352"/>
    <lineage>
        <taxon>Bacteria</taxon>
        <taxon>Bacillati</taxon>
        <taxon>Bacillota</taxon>
        <taxon>Tissierellia</taxon>
        <taxon>Tissierellales</taxon>
        <taxon>Tepidimicrobiaceae</taxon>
        <taxon>Tepidimicrobium</taxon>
    </lineage>
</organism>
<proteinExistence type="predicted"/>
<dbReference type="Proteomes" id="UP000198828">
    <property type="component" value="Unassembled WGS sequence"/>
</dbReference>